<evidence type="ECO:0000256" key="9">
    <source>
        <dbReference type="SAM" id="SignalP"/>
    </source>
</evidence>
<dbReference type="Pfam" id="PF18962">
    <property type="entry name" value="Por_Secre_tail"/>
    <property type="match status" value="1"/>
</dbReference>
<keyword evidence="4 9" id="KW-0732">Signal</keyword>
<evidence type="ECO:0000256" key="5">
    <source>
        <dbReference type="ARBA" id="ARBA00022801"/>
    </source>
</evidence>
<feature type="chain" id="PRO_5046515494" description="cellulase" evidence="9">
    <location>
        <begin position="25"/>
        <end position="471"/>
    </location>
</feature>
<accession>A0ABV5GIP6</accession>
<name>A0ABV5GIP6_9FLAO</name>
<comment type="similarity">
    <text evidence="2">Belongs to the glycosyl hydrolase 8 (cellulase D) family.</text>
</comment>
<evidence type="ECO:0000259" key="10">
    <source>
        <dbReference type="Pfam" id="PF18962"/>
    </source>
</evidence>
<dbReference type="Pfam" id="PF01270">
    <property type="entry name" value="Glyco_hydro_8"/>
    <property type="match status" value="1"/>
</dbReference>
<proteinExistence type="inferred from homology"/>
<comment type="catalytic activity">
    <reaction evidence="1">
        <text>Endohydrolysis of (1-&gt;4)-beta-D-glucosidic linkages in cellulose, lichenin and cereal beta-D-glucans.</text>
        <dbReference type="EC" id="3.2.1.4"/>
    </reaction>
</comment>
<evidence type="ECO:0000256" key="2">
    <source>
        <dbReference type="ARBA" id="ARBA00009209"/>
    </source>
</evidence>
<evidence type="ECO:0000256" key="6">
    <source>
        <dbReference type="ARBA" id="ARBA00023001"/>
    </source>
</evidence>
<keyword evidence="6" id="KW-0136">Cellulose degradation</keyword>
<protein>
    <recommendedName>
        <fullName evidence="3">cellulase</fullName>
        <ecNumber evidence="3">3.2.1.4</ecNumber>
    </recommendedName>
</protein>
<organism evidence="11 12">
    <name type="scientific">Flavobacterium jumunjinense</name>
    <dbReference type="NCBI Taxonomy" id="998845"/>
    <lineage>
        <taxon>Bacteria</taxon>
        <taxon>Pseudomonadati</taxon>
        <taxon>Bacteroidota</taxon>
        <taxon>Flavobacteriia</taxon>
        <taxon>Flavobacteriales</taxon>
        <taxon>Flavobacteriaceae</taxon>
        <taxon>Flavobacterium</taxon>
    </lineage>
</organism>
<evidence type="ECO:0000256" key="1">
    <source>
        <dbReference type="ARBA" id="ARBA00000966"/>
    </source>
</evidence>
<dbReference type="InterPro" id="IPR008928">
    <property type="entry name" value="6-hairpin_glycosidase_sf"/>
</dbReference>
<keyword evidence="7" id="KW-0326">Glycosidase</keyword>
<dbReference type="PRINTS" id="PR00735">
    <property type="entry name" value="GLHYDRLASE8"/>
</dbReference>
<dbReference type="GO" id="GO:0016787">
    <property type="term" value="F:hydrolase activity"/>
    <property type="evidence" value="ECO:0007669"/>
    <property type="project" value="UniProtKB-KW"/>
</dbReference>
<keyword evidence="12" id="KW-1185">Reference proteome</keyword>
<feature type="domain" description="Secretion system C-terminal sorting" evidence="10">
    <location>
        <begin position="401"/>
        <end position="469"/>
    </location>
</feature>
<evidence type="ECO:0000256" key="3">
    <source>
        <dbReference type="ARBA" id="ARBA00012601"/>
    </source>
</evidence>
<reference evidence="11 12" key="1">
    <citation type="submission" date="2024-09" db="EMBL/GenBank/DDBJ databases">
        <authorList>
            <person name="Sun Q."/>
            <person name="Mori K."/>
        </authorList>
    </citation>
    <scope>NUCLEOTIDE SEQUENCE [LARGE SCALE GENOMIC DNA]</scope>
    <source>
        <strain evidence="11 12">CECT 7955</strain>
    </source>
</reference>
<comment type="caution">
    <text evidence="11">The sequence shown here is derived from an EMBL/GenBank/DDBJ whole genome shotgun (WGS) entry which is preliminary data.</text>
</comment>
<keyword evidence="5 11" id="KW-0378">Hydrolase</keyword>
<dbReference type="Proteomes" id="UP001589607">
    <property type="component" value="Unassembled WGS sequence"/>
</dbReference>
<evidence type="ECO:0000256" key="7">
    <source>
        <dbReference type="ARBA" id="ARBA00023295"/>
    </source>
</evidence>
<dbReference type="InterPro" id="IPR012341">
    <property type="entry name" value="6hp_glycosidase-like_sf"/>
</dbReference>
<keyword evidence="8" id="KW-0119">Carbohydrate metabolism</keyword>
<dbReference type="InterPro" id="IPR002037">
    <property type="entry name" value="Glyco_hydro_8"/>
</dbReference>
<evidence type="ECO:0000256" key="4">
    <source>
        <dbReference type="ARBA" id="ARBA00022729"/>
    </source>
</evidence>
<dbReference type="InterPro" id="IPR026444">
    <property type="entry name" value="Secre_tail"/>
</dbReference>
<evidence type="ECO:0000313" key="12">
    <source>
        <dbReference type="Proteomes" id="UP001589607"/>
    </source>
</evidence>
<dbReference type="Gene3D" id="1.50.10.10">
    <property type="match status" value="1"/>
</dbReference>
<evidence type="ECO:0000256" key="8">
    <source>
        <dbReference type="ARBA" id="ARBA00023326"/>
    </source>
</evidence>
<evidence type="ECO:0000313" key="11">
    <source>
        <dbReference type="EMBL" id="MFB9095254.1"/>
    </source>
</evidence>
<dbReference type="NCBIfam" id="TIGR04183">
    <property type="entry name" value="Por_Secre_tail"/>
    <property type="match status" value="1"/>
</dbReference>
<dbReference type="SUPFAM" id="SSF48208">
    <property type="entry name" value="Six-hairpin glycosidases"/>
    <property type="match status" value="1"/>
</dbReference>
<dbReference type="EMBL" id="JBHMEY010000004">
    <property type="protein sequence ID" value="MFB9095254.1"/>
    <property type="molecule type" value="Genomic_DNA"/>
</dbReference>
<sequence length="471" mass="51738">MKKFLKLKRIFALTIAILCSSVSAQTRPFPANIDYGNGLTASGKSSVDAENSYNIWKTNFVEACTNGRFRVKFDNSSETVSEGIAYGMLLTVYKADKVTFDGLWQYYKDNRNGNGVMNWKINGCSGVNGQNGATDAEVDAAMALIVADYQWGSSGVINYRLDAENLINAIKTHEVEAGTYVLKPGDMFGGSQLTNASYFAPAYFRVFGTFTNDTAYWNNVASQCYTIINANLTANNAAGGLVSDWCQASGAYSSQSGGYVNQGQTYKYDAARTPWRIAVDYLWYGNNSAKVYAKKCSDFVRVDLNGTANIKDGYNQNGSVIGQWHNATFVGAFACAATAGENQPHLDASYVDLNSLNEPNSYFNHTLKTMYLFLLTGNFYLPPTGTLSNDSFQNEDFNVSLYPNPSKGIFTLTVPSSSKIEVVNVQGKIVLEKEMNDVLTTSIDLSSKAAGIYYMKVINNDRTVFRKIVLE</sequence>
<feature type="signal peptide" evidence="9">
    <location>
        <begin position="1"/>
        <end position="24"/>
    </location>
</feature>
<dbReference type="RefSeq" id="WP_236458129.1">
    <property type="nucleotide sequence ID" value="NZ_CBCSGE010000015.1"/>
</dbReference>
<gene>
    <name evidence="11" type="ORF">ACFFVF_01895</name>
</gene>
<keyword evidence="8" id="KW-0624">Polysaccharide degradation</keyword>
<dbReference type="EC" id="3.2.1.4" evidence="3"/>